<evidence type="ECO:0000313" key="1">
    <source>
        <dbReference type="EMBL" id="AIC14808.1"/>
    </source>
</evidence>
<dbReference type="Proteomes" id="UP000027093">
    <property type="component" value="Chromosome"/>
</dbReference>
<protein>
    <submittedName>
        <fullName evidence="1">Uncharacterized protein</fullName>
    </submittedName>
</protein>
<sequence>MNSGLALTSHITSSVSESLVESNVSIERSFLTPLLRFNGETAAELVQNIVWFPNGTTLLSDNQGSRFAFTLDLAGSSFSLLSNSTVIDQRVTGRDYQYDIVWKPVRSSDGAVSKYKFDIVGTSANGHTIRLLLLGSGQELKVEGDRFLSLSQNYYSNSTYGSSGIGLDWSDATTAGQPVLYDSEGGTINVPVGKTFFIDPTTVSTISAVLSPGSSDYYEGERRQVRIGNNLFMFYFDGSNIVYRSSTDFGATWSGATSSGSGAVNGDAYRYTVTTENVSGTDYVTLLYYKASGSNTNFYGKRGNVSLTSITWSNETLLFSAANFASCGTSACAASVASADTSGNVYAAFRWIPSGATSYKYQIMNSTDGGLTWGTSLAQTDSGAGTRIEMFLTPLASGKMLFGYMRYFTDDIKYRVFDGSTWGSEITVSSIGATANTLKHVSADSDGVQKAYVAYLTGGNSGSIKIAKWNYTGSWLGTETADSTLSHTLPSITITADGVIHVYSLSGNRVYDTKKVLNSWQAPVNPFGTTFTSPAQLTAGSGYPMALWIEGSSSPFNLRFDKSDWDVDRDGVYSNWEANGIDSNWDGTADFTPAASNQNHKDIYVEIDYMQFHGMRSDSRNDVITAFANAPVSNPDSINGITLHLDLDEQLTHNDTTSWPSAFNTIKAASFGTVAERGVANHDNILNAKKKIYHYNVWIHERAGASGWSCGGS</sequence>
<organism evidence="1 2">
    <name type="scientific">Nitrososphaera viennensis EN76</name>
    <dbReference type="NCBI Taxonomy" id="926571"/>
    <lineage>
        <taxon>Archaea</taxon>
        <taxon>Nitrososphaerota</taxon>
        <taxon>Nitrososphaeria</taxon>
        <taxon>Nitrososphaerales</taxon>
        <taxon>Nitrososphaeraceae</taxon>
        <taxon>Nitrososphaera</taxon>
    </lineage>
</organism>
<proteinExistence type="predicted"/>
<name>A0A060HGW0_9ARCH</name>
<keyword evidence="2" id="KW-1185">Reference proteome</keyword>
<dbReference type="HOGENOM" id="CLU_011320_0_0_2"/>
<evidence type="ECO:0000313" key="2">
    <source>
        <dbReference type="Proteomes" id="UP000027093"/>
    </source>
</evidence>
<dbReference type="KEGG" id="nvn:NVIE_006050"/>
<dbReference type="AlphaFoldDB" id="A0A060HGW0"/>
<dbReference type="InterPro" id="IPR036278">
    <property type="entry name" value="Sialidase_sf"/>
</dbReference>
<reference evidence="1 2" key="1">
    <citation type="journal article" date="2014" name="Int. J. Syst. Evol. Microbiol.">
        <title>Nitrososphaera viennensis gen. nov., sp. nov., an aerobic and mesophilic, ammonia-oxidizing archaeon from soil and a member of the archaeal phylum Thaumarchaeota.</title>
        <authorList>
            <person name="Stieglmeier M."/>
            <person name="Klingl A."/>
            <person name="Alves R.J."/>
            <person name="Rittmann S.K."/>
            <person name="Melcher M."/>
            <person name="Leisch N."/>
            <person name="Schleper C."/>
        </authorList>
    </citation>
    <scope>NUCLEOTIDE SEQUENCE [LARGE SCALE GENOMIC DNA]</scope>
    <source>
        <strain evidence="1">EN76</strain>
    </source>
</reference>
<accession>A0A060HGW0</accession>
<dbReference type="EMBL" id="CP007536">
    <property type="protein sequence ID" value="AIC14808.1"/>
    <property type="molecule type" value="Genomic_DNA"/>
</dbReference>
<dbReference type="SUPFAM" id="SSF50939">
    <property type="entry name" value="Sialidases"/>
    <property type="match status" value="1"/>
</dbReference>
<dbReference type="CDD" id="cd15482">
    <property type="entry name" value="Sialidase_non-viral"/>
    <property type="match status" value="1"/>
</dbReference>
<gene>
    <name evidence="1" type="ORF">NVIE_006050</name>
</gene>
<dbReference type="SUPFAM" id="SSF89372">
    <property type="entry name" value="Fucose-specific lectin"/>
    <property type="match status" value="1"/>
</dbReference>